<reference evidence="3" key="1">
    <citation type="submission" date="2018-03" db="EMBL/GenBank/DDBJ databases">
        <title>Ecological and genomic features of two cosmopolitan and abundant freshwater picocyanobacteria.</title>
        <authorList>
            <person name="Cabello-Yeves P.J."/>
            <person name="Picazo A."/>
            <person name="Camacho A."/>
            <person name="Callieri C."/>
            <person name="Rosselli R."/>
            <person name="Roda-Garcia J."/>
            <person name="Coutinho F.H."/>
            <person name="Rodriguez-Valera F."/>
        </authorList>
    </citation>
    <scope>NUCLEOTIDE SEQUENCE [LARGE SCALE GENOMIC DNA]</scope>
    <source>
        <strain evidence="3">Tous</strain>
    </source>
</reference>
<dbReference type="Pfam" id="PF08486">
    <property type="entry name" value="SpoIID"/>
    <property type="match status" value="1"/>
</dbReference>
<evidence type="ECO:0000313" key="3">
    <source>
        <dbReference type="Proteomes" id="UP000240206"/>
    </source>
</evidence>
<dbReference type="AlphaFoldDB" id="A0A2P7EH45"/>
<name>A0A2P7EH45_9SYNE</name>
<comment type="caution">
    <text evidence="2">The sequence shown here is derived from an EMBL/GenBank/DDBJ whole genome shotgun (WGS) entry which is preliminary data.</text>
</comment>
<evidence type="ECO:0000313" key="2">
    <source>
        <dbReference type="EMBL" id="PSI02543.1"/>
    </source>
</evidence>
<dbReference type="GO" id="GO:0030435">
    <property type="term" value="P:sporulation resulting in formation of a cellular spore"/>
    <property type="evidence" value="ECO:0007669"/>
    <property type="project" value="InterPro"/>
</dbReference>
<proteinExistence type="predicted"/>
<dbReference type="EMBL" id="PXVC01000005">
    <property type="protein sequence ID" value="PSI02543.1"/>
    <property type="molecule type" value="Genomic_DNA"/>
</dbReference>
<dbReference type="InterPro" id="IPR013486">
    <property type="entry name" value="SpoIID/LytB"/>
</dbReference>
<organism evidence="2 3">
    <name type="scientific">Synechococcus lacustris str. Tous</name>
    <dbReference type="NCBI Taxonomy" id="1910958"/>
    <lineage>
        <taxon>Bacteria</taxon>
        <taxon>Bacillati</taxon>
        <taxon>Cyanobacteriota</taxon>
        <taxon>Cyanophyceae</taxon>
        <taxon>Synechococcales</taxon>
        <taxon>Synechococcaceae</taxon>
        <taxon>Synechococcus</taxon>
    </lineage>
</organism>
<dbReference type="InterPro" id="IPR013693">
    <property type="entry name" value="SpoIID/LytB_N"/>
</dbReference>
<gene>
    <name evidence="2" type="ORF">C7K08_02255</name>
</gene>
<dbReference type="Proteomes" id="UP000240206">
    <property type="component" value="Unassembled WGS sequence"/>
</dbReference>
<sequence>MAACRSELQAADLPLHWPTKAPPAIAGSNPVVWVGIAERLPAAAAPLELRAAAGLLTLRDSKGVQRQADRFEIHWVRQPLARPLLVERRVLGPFPSYESAYEQARLWRLKGAQPLLARPGDWEVWAPLESPAPDGISSEVRLNNRLHWQPQLRQAGQVLNLDGPIQLKAPRGLLWNGGVYGGPFRLQRDAYGTWALVEQVPLETYLQGVVPHEIGASAPAAAQAAQAVLARTWALANQQRFHIDGYHLCADSQCQVYGDPSQVGSKLRLALDASKGLLLTWKGKPVHGVYSASNGGVSAGFEEGWGGGSLPYLKAQLDGPGSEKKRFPLPIIEGVGLNKLLEDGANLHGAAHPRHRWQRRISSQELAALAASAKLGNVQNLLVQQRGPSGRVVDLLVQGSEGSLNLRRDQIRRRLRQLPSTLFVVVKEEPGVWRFDGAGFGHGVGLSQAGAIELAQKGWSSAQILKYYFPGTVLEKLKSLPR</sequence>
<dbReference type="STRING" id="1910958.BTM30_04505"/>
<dbReference type="NCBIfam" id="TIGR02669">
    <property type="entry name" value="SpoIID_LytB"/>
    <property type="match status" value="1"/>
</dbReference>
<evidence type="ECO:0000259" key="1">
    <source>
        <dbReference type="Pfam" id="PF08486"/>
    </source>
</evidence>
<protein>
    <submittedName>
        <fullName evidence="2">Amidase</fullName>
    </submittedName>
</protein>
<feature type="domain" description="Sporulation stage II protein D amidase enhancer LytB N-terminal" evidence="1">
    <location>
        <begin position="192"/>
        <end position="281"/>
    </location>
</feature>
<accession>A0A2P7EH45</accession>
<keyword evidence="3" id="KW-1185">Reference proteome</keyword>